<dbReference type="GO" id="GO:0006355">
    <property type="term" value="P:regulation of DNA-templated transcription"/>
    <property type="evidence" value="ECO:0007669"/>
    <property type="project" value="InterPro"/>
</dbReference>
<evidence type="ECO:0000256" key="3">
    <source>
        <dbReference type="ARBA" id="ARBA00023159"/>
    </source>
</evidence>
<dbReference type="OrthoDB" id="6496320at2"/>
<gene>
    <name evidence="6" type="ORF">FHU10_4609</name>
</gene>
<organism evidence="6">
    <name type="scientific">Serratia fonticola</name>
    <dbReference type="NCBI Taxonomy" id="47917"/>
    <lineage>
        <taxon>Bacteria</taxon>
        <taxon>Pseudomonadati</taxon>
        <taxon>Pseudomonadota</taxon>
        <taxon>Gammaproteobacteria</taxon>
        <taxon>Enterobacterales</taxon>
        <taxon>Yersiniaceae</taxon>
        <taxon>Serratia</taxon>
    </lineage>
</organism>
<dbReference type="Gene3D" id="1.10.10.10">
    <property type="entry name" value="Winged helix-like DNA-binding domain superfamily/Winged helix DNA-binding domain"/>
    <property type="match status" value="1"/>
</dbReference>
<sequence>MMNILYFGEENIESLGILHIIKNNYPQASIEIQRPVDCKSGIKPMQCDICIVDSKKLVDLPTNEFNRLLSLSNVPTLILAKKEQPLFRFFSLLKNIRGIVEYDSGVDFFLNAINIIVAGGYCYSWNVGMMRDDRLSLLDENYCESVGLTRREIEILKMYLEGASNKEISYKLCRSQKTISAHKSNILRKTGIKRFPSAIC</sequence>
<evidence type="ECO:0000256" key="4">
    <source>
        <dbReference type="ARBA" id="ARBA00023163"/>
    </source>
</evidence>
<dbReference type="GO" id="GO:0003677">
    <property type="term" value="F:DNA binding"/>
    <property type="evidence" value="ECO:0007669"/>
    <property type="project" value="UniProtKB-KW"/>
</dbReference>
<protein>
    <submittedName>
        <fullName evidence="6">DNA-binding NarL/FixJ family response regulator</fullName>
    </submittedName>
</protein>
<keyword evidence="2 6" id="KW-0238">DNA-binding</keyword>
<dbReference type="PROSITE" id="PS50043">
    <property type="entry name" value="HTH_LUXR_2"/>
    <property type="match status" value="1"/>
</dbReference>
<comment type="caution">
    <text evidence="6">The sequence shown here is derived from an EMBL/GenBank/DDBJ whole genome shotgun (WGS) entry which is preliminary data.</text>
</comment>
<dbReference type="InterPro" id="IPR000792">
    <property type="entry name" value="Tscrpt_reg_LuxR_C"/>
</dbReference>
<dbReference type="InterPro" id="IPR036388">
    <property type="entry name" value="WH-like_DNA-bd_sf"/>
</dbReference>
<keyword evidence="1" id="KW-0805">Transcription regulation</keyword>
<accession>A0A542D2Z6</accession>
<evidence type="ECO:0000259" key="5">
    <source>
        <dbReference type="PROSITE" id="PS50043"/>
    </source>
</evidence>
<keyword evidence="3" id="KW-0010">Activator</keyword>
<dbReference type="PRINTS" id="PR00038">
    <property type="entry name" value="HTHLUXR"/>
</dbReference>
<evidence type="ECO:0000313" key="6">
    <source>
        <dbReference type="EMBL" id="TVZ71952.1"/>
    </source>
</evidence>
<feature type="domain" description="HTH luxR-type" evidence="5">
    <location>
        <begin position="141"/>
        <end position="200"/>
    </location>
</feature>
<dbReference type="Pfam" id="PF00196">
    <property type="entry name" value="GerE"/>
    <property type="match status" value="1"/>
</dbReference>
<dbReference type="AlphaFoldDB" id="A0A542D2Z6"/>
<dbReference type="EMBL" id="VISQ01000001">
    <property type="protein sequence ID" value="TVZ71952.1"/>
    <property type="molecule type" value="Genomic_DNA"/>
</dbReference>
<dbReference type="PROSITE" id="PS00622">
    <property type="entry name" value="HTH_LUXR_1"/>
    <property type="match status" value="1"/>
</dbReference>
<dbReference type="PANTHER" id="PTHR44688">
    <property type="entry name" value="DNA-BINDING TRANSCRIPTIONAL ACTIVATOR DEVR_DOSR"/>
    <property type="match status" value="1"/>
</dbReference>
<proteinExistence type="predicted"/>
<dbReference type="SMART" id="SM00421">
    <property type="entry name" value="HTH_LUXR"/>
    <property type="match status" value="1"/>
</dbReference>
<dbReference type="InterPro" id="IPR016032">
    <property type="entry name" value="Sig_transdc_resp-reg_C-effctor"/>
</dbReference>
<evidence type="ECO:0000256" key="2">
    <source>
        <dbReference type="ARBA" id="ARBA00023125"/>
    </source>
</evidence>
<dbReference type="SUPFAM" id="SSF46894">
    <property type="entry name" value="C-terminal effector domain of the bipartite response regulators"/>
    <property type="match status" value="1"/>
</dbReference>
<keyword evidence="4" id="KW-0804">Transcription</keyword>
<dbReference type="CDD" id="cd06170">
    <property type="entry name" value="LuxR_C_like"/>
    <property type="match status" value="1"/>
</dbReference>
<evidence type="ECO:0000256" key="1">
    <source>
        <dbReference type="ARBA" id="ARBA00023015"/>
    </source>
</evidence>
<name>A0A542D2Z6_SERFO</name>
<dbReference type="PANTHER" id="PTHR44688:SF16">
    <property type="entry name" value="DNA-BINDING TRANSCRIPTIONAL ACTIVATOR DEVR_DOSR"/>
    <property type="match status" value="1"/>
</dbReference>
<reference evidence="6" key="1">
    <citation type="submission" date="2019-06" db="EMBL/GenBank/DDBJ databases">
        <authorList>
            <person name="Deangelis K."/>
            <person name="Huntemann M."/>
            <person name="Clum A."/>
            <person name="Pillay M."/>
            <person name="Palaniappan K."/>
            <person name="Varghese N."/>
            <person name="Mikhailova N."/>
            <person name="Stamatis D."/>
            <person name="Reddy T."/>
            <person name="Daum C."/>
            <person name="Shapiro N."/>
            <person name="Ivanova N."/>
            <person name="Kyrpides N."/>
            <person name="Woyke T."/>
        </authorList>
    </citation>
    <scope>NUCLEOTIDE SEQUENCE [LARGE SCALE GENOMIC DNA]</scope>
    <source>
        <strain evidence="6">128R</strain>
    </source>
</reference>
<reference evidence="6" key="2">
    <citation type="submission" date="2019-08" db="EMBL/GenBank/DDBJ databases">
        <title>Investigation of anaerobic lignin degradation for improved lignocellulosic biofuels.</title>
        <authorList>
            <person name="Deangelis K.PhD."/>
        </authorList>
    </citation>
    <scope>NUCLEOTIDE SEQUENCE [LARGE SCALE GENOMIC DNA]</scope>
    <source>
        <strain evidence="6">128R</strain>
    </source>
</reference>